<evidence type="ECO:0000313" key="2">
    <source>
        <dbReference type="EMBL" id="CAB4174881.1"/>
    </source>
</evidence>
<feature type="region of interest" description="Disordered" evidence="1">
    <location>
        <begin position="83"/>
        <end position="109"/>
    </location>
</feature>
<reference evidence="4" key="1">
    <citation type="submission" date="2020-05" db="EMBL/GenBank/DDBJ databases">
        <authorList>
            <person name="Chiriac C."/>
            <person name="Salcher M."/>
            <person name="Ghai R."/>
            <person name="Kavagutti S V."/>
        </authorList>
    </citation>
    <scope>NUCLEOTIDE SEQUENCE</scope>
</reference>
<evidence type="ECO:0000313" key="6">
    <source>
        <dbReference type="EMBL" id="CAB5230623.1"/>
    </source>
</evidence>
<proteinExistence type="predicted"/>
<dbReference type="EMBL" id="LR796912">
    <property type="protein sequence ID" value="CAB4174881.1"/>
    <property type="molecule type" value="Genomic_DNA"/>
</dbReference>
<dbReference type="EMBL" id="LR797435">
    <property type="protein sequence ID" value="CAB4215821.1"/>
    <property type="molecule type" value="Genomic_DNA"/>
</dbReference>
<feature type="compositionally biased region" description="Basic and acidic residues" evidence="1">
    <location>
        <begin position="94"/>
        <end position="109"/>
    </location>
</feature>
<evidence type="ECO:0000256" key="1">
    <source>
        <dbReference type="SAM" id="MobiDB-lite"/>
    </source>
</evidence>
<dbReference type="EMBL" id="LR797079">
    <property type="protein sequence ID" value="CAB4185127.1"/>
    <property type="molecule type" value="Genomic_DNA"/>
</dbReference>
<name>A0A6J5RHE7_9CAUD</name>
<dbReference type="EMBL" id="LR797194">
    <property type="protein sequence ID" value="CAB4193687.1"/>
    <property type="molecule type" value="Genomic_DNA"/>
</dbReference>
<accession>A0A6J5RHE7</accession>
<gene>
    <name evidence="3" type="ORF">UFOVP1123_20</name>
    <name evidence="4" type="ORF">UFOVP1239_130</name>
    <name evidence="5" type="ORF">UFOVP1484_24</name>
    <name evidence="6" type="ORF">UFOVP1577_30</name>
    <name evidence="2" type="ORF">UFOVP961_92</name>
</gene>
<evidence type="ECO:0000313" key="3">
    <source>
        <dbReference type="EMBL" id="CAB4185127.1"/>
    </source>
</evidence>
<organism evidence="4">
    <name type="scientific">uncultured Caudovirales phage</name>
    <dbReference type="NCBI Taxonomy" id="2100421"/>
    <lineage>
        <taxon>Viruses</taxon>
        <taxon>Duplodnaviria</taxon>
        <taxon>Heunggongvirae</taxon>
        <taxon>Uroviricota</taxon>
        <taxon>Caudoviricetes</taxon>
        <taxon>Peduoviridae</taxon>
        <taxon>Maltschvirus</taxon>
        <taxon>Maltschvirus maltsch</taxon>
    </lineage>
</organism>
<protein>
    <submittedName>
        <fullName evidence="4">Uncharacterized protein</fullName>
    </submittedName>
</protein>
<sequence>MKVSIGPYRDYISCYQVLRFFKVPEKSALNIAERYPIKPLFDWLNKGRDQKVKVRLDKYDTWSMDSTLAYIILPMLKQLQATKHGAPNTEDSDVPEHLRSDKADKKENDWDTDSNHFLRWDYIIGEMIWAFEQKNTSWEDQFHTGVLDSKMVEIQSEYVDSETGEKESLWKFEEGPNNTHVFDQIGYYAWAARMKNGYRLFGVYYQGLWD</sequence>
<dbReference type="EMBL" id="LR798422">
    <property type="protein sequence ID" value="CAB5230623.1"/>
    <property type="molecule type" value="Genomic_DNA"/>
</dbReference>
<evidence type="ECO:0000313" key="5">
    <source>
        <dbReference type="EMBL" id="CAB4215821.1"/>
    </source>
</evidence>
<evidence type="ECO:0000313" key="4">
    <source>
        <dbReference type="EMBL" id="CAB4193687.1"/>
    </source>
</evidence>